<dbReference type="InterPro" id="IPR023796">
    <property type="entry name" value="Serpin_dom"/>
</dbReference>
<accession>A0A914ID16</accession>
<dbReference type="InterPro" id="IPR042185">
    <property type="entry name" value="Serpin_sf_2"/>
</dbReference>
<evidence type="ECO:0000259" key="8">
    <source>
        <dbReference type="SMART" id="SM00093"/>
    </source>
</evidence>
<evidence type="ECO:0000313" key="10">
    <source>
        <dbReference type="WBParaSite" id="Gr19_v10_g9081.t1"/>
    </source>
</evidence>
<dbReference type="Gene3D" id="3.30.497.10">
    <property type="entry name" value="Antithrombin, subunit I, domain 2"/>
    <property type="match status" value="1"/>
</dbReference>
<evidence type="ECO:0000313" key="9">
    <source>
        <dbReference type="Proteomes" id="UP000887572"/>
    </source>
</evidence>
<dbReference type="InterPro" id="IPR001534">
    <property type="entry name" value="Transthyretin-like"/>
</dbReference>
<dbReference type="InterPro" id="IPR042178">
    <property type="entry name" value="Serpin_sf_1"/>
</dbReference>
<dbReference type="InterPro" id="IPR000215">
    <property type="entry name" value="Serpin_fam"/>
</dbReference>
<dbReference type="PANTHER" id="PTHR11461:SF211">
    <property type="entry name" value="GH10112P-RELATED"/>
    <property type="match status" value="1"/>
</dbReference>
<name>A0A914ID16_GLORO</name>
<evidence type="ECO:0000256" key="4">
    <source>
        <dbReference type="ARBA" id="ARBA00022525"/>
    </source>
</evidence>
<dbReference type="Pfam" id="PF01060">
    <property type="entry name" value="TTR-52"/>
    <property type="match status" value="1"/>
</dbReference>
<protein>
    <submittedName>
        <fullName evidence="10">Serpin domain-containing protein</fullName>
    </submittedName>
</protein>
<keyword evidence="9" id="KW-1185">Reference proteome</keyword>
<comment type="similarity">
    <text evidence="2 6">Belongs to the serpin family.</text>
</comment>
<evidence type="ECO:0000256" key="5">
    <source>
        <dbReference type="ARBA" id="ARBA00022729"/>
    </source>
</evidence>
<dbReference type="WBParaSite" id="Gr19_v10_g9081.t1">
    <property type="protein sequence ID" value="Gr19_v10_g9081.t1"/>
    <property type="gene ID" value="Gr19_v10_g9081"/>
</dbReference>
<dbReference type="Gene3D" id="2.60.40.3330">
    <property type="match status" value="1"/>
</dbReference>
<proteinExistence type="inferred from homology"/>
<dbReference type="Pfam" id="PF00079">
    <property type="entry name" value="Serpin"/>
    <property type="match status" value="1"/>
</dbReference>
<evidence type="ECO:0000256" key="2">
    <source>
        <dbReference type="ARBA" id="ARBA00009500"/>
    </source>
</evidence>
<keyword evidence="5 7" id="KW-0732">Signal</keyword>
<comment type="subcellular location">
    <subcellularLocation>
        <location evidence="1">Secreted</location>
    </subcellularLocation>
</comment>
<feature type="domain" description="Serpin" evidence="8">
    <location>
        <begin position="253"/>
        <end position="583"/>
    </location>
</feature>
<evidence type="ECO:0000256" key="7">
    <source>
        <dbReference type="SAM" id="SignalP"/>
    </source>
</evidence>
<dbReference type="Gene3D" id="2.30.39.10">
    <property type="entry name" value="Alpha-1-antitrypsin, domain 1"/>
    <property type="match status" value="1"/>
</dbReference>
<feature type="chain" id="PRO_5037540318" evidence="7">
    <location>
        <begin position="20"/>
        <end position="584"/>
    </location>
</feature>
<dbReference type="PANTHER" id="PTHR11461">
    <property type="entry name" value="SERINE PROTEASE INHIBITOR, SERPIN"/>
    <property type="match status" value="1"/>
</dbReference>
<dbReference type="SUPFAM" id="SSF56574">
    <property type="entry name" value="Serpins"/>
    <property type="match status" value="1"/>
</dbReference>
<evidence type="ECO:0000256" key="3">
    <source>
        <dbReference type="ARBA" id="ARBA00010112"/>
    </source>
</evidence>
<evidence type="ECO:0000256" key="6">
    <source>
        <dbReference type="RuleBase" id="RU000411"/>
    </source>
</evidence>
<dbReference type="InterPro" id="IPR038479">
    <property type="entry name" value="Transthyretin-like_sf"/>
</dbReference>
<dbReference type="SMART" id="SM00093">
    <property type="entry name" value="SERPIN"/>
    <property type="match status" value="1"/>
</dbReference>
<dbReference type="GO" id="GO:0009986">
    <property type="term" value="C:cell surface"/>
    <property type="evidence" value="ECO:0007669"/>
    <property type="project" value="InterPro"/>
</dbReference>
<dbReference type="GO" id="GO:0005615">
    <property type="term" value="C:extracellular space"/>
    <property type="evidence" value="ECO:0007669"/>
    <property type="project" value="InterPro"/>
</dbReference>
<feature type="signal peptide" evidence="7">
    <location>
        <begin position="1"/>
        <end position="19"/>
    </location>
</feature>
<dbReference type="Proteomes" id="UP000887572">
    <property type="component" value="Unplaced"/>
</dbReference>
<dbReference type="AlphaFoldDB" id="A0A914ID16"/>
<reference evidence="10" key="1">
    <citation type="submission" date="2022-11" db="UniProtKB">
        <authorList>
            <consortium name="WormBaseParasite"/>
        </authorList>
    </citation>
    <scope>IDENTIFICATION</scope>
</reference>
<dbReference type="Gene3D" id="1.10.287.580">
    <property type="entry name" value="Helix hairpin bin"/>
    <property type="match status" value="1"/>
</dbReference>
<evidence type="ECO:0000256" key="1">
    <source>
        <dbReference type="ARBA" id="ARBA00004613"/>
    </source>
</evidence>
<dbReference type="CDD" id="cd00172">
    <property type="entry name" value="serpin"/>
    <property type="match status" value="1"/>
</dbReference>
<organism evidence="9 10">
    <name type="scientific">Globodera rostochiensis</name>
    <name type="common">Golden nematode worm</name>
    <name type="synonym">Heterodera rostochiensis</name>
    <dbReference type="NCBI Taxonomy" id="31243"/>
    <lineage>
        <taxon>Eukaryota</taxon>
        <taxon>Metazoa</taxon>
        <taxon>Ecdysozoa</taxon>
        <taxon>Nematoda</taxon>
        <taxon>Chromadorea</taxon>
        <taxon>Rhabditida</taxon>
        <taxon>Tylenchina</taxon>
        <taxon>Tylenchomorpha</taxon>
        <taxon>Tylenchoidea</taxon>
        <taxon>Heteroderidae</taxon>
        <taxon>Heteroderinae</taxon>
        <taxon>Globodera</taxon>
    </lineage>
</organism>
<comment type="similarity">
    <text evidence="3">Belongs to the nematode transthyretin-like family.</text>
</comment>
<keyword evidence="4" id="KW-0964">Secreted</keyword>
<dbReference type="GO" id="GO:0004867">
    <property type="term" value="F:serine-type endopeptidase inhibitor activity"/>
    <property type="evidence" value="ECO:0007669"/>
    <property type="project" value="InterPro"/>
</dbReference>
<sequence length="584" mass="65599">MNFQLTSASLLLLMTSIFASIIPQQHSGIQSYRVKGRLMCAELPAANVRVKLIDDDFGPDPDDDLDSGYTDDMGNFVLAGDTTELTTIDPHLKIYHDCNDGLIPCQRRWKFELPNHYITSGKHPAKTLDIGTWNLEAKMPGESHDSESESLRFVARMAITFVAFDYDDDRVKVSGYRGEGRVQEMRGLHLDLRQEVAVVQWRDQFGAYDFVQHNDLCWQPTDLKLINDYGVPNQGLMYPNFVTKSIGHAHFSVDIMKMFYQHNKKNAVQSPLSAAIALAMAYIGARGQTAVELGKVLAPDDSSGPSLRDNYGKFLQEIDFESIDFGQQIEVADKINAFLDKASPGGKSIESIVPQSLNPSDTKLVLVSAIHFQANWLRPFKPHTEKKTFRSINGQDREMDMMTQTGQFMHMETGDFELLGVPYVGEKAHFVIMLTKGYTDYVLQTFNGGNLVEFLKKSPMKELKVILPKFKIVSLHQNLEETLLLLGIKRAFRPSKADFSGINHNNLSYTLYINKVIQKAHISIDEYGTAASPSTAAEPKSIDSPFGLPQLDSARTFQPDHPFAFFVTLYKKHVIFSGVFTGEQ</sequence>
<dbReference type="InterPro" id="IPR036186">
    <property type="entry name" value="Serpin_sf"/>
</dbReference>